<dbReference type="InterPro" id="IPR001444">
    <property type="entry name" value="Flag_bb_rod_N"/>
</dbReference>
<dbReference type="GO" id="GO:0030694">
    <property type="term" value="C:bacterial-type flagellum basal body, rod"/>
    <property type="evidence" value="ECO:0007669"/>
    <property type="project" value="UniProtKB-UniRule"/>
</dbReference>
<dbReference type="AlphaFoldDB" id="A0A9D7LQT0"/>
<dbReference type="PANTHER" id="PTHR30435">
    <property type="entry name" value="FLAGELLAR PROTEIN"/>
    <property type="match status" value="1"/>
</dbReference>
<evidence type="ECO:0000256" key="5">
    <source>
        <dbReference type="ARBA" id="ARBA00040228"/>
    </source>
</evidence>
<dbReference type="InterPro" id="IPR012836">
    <property type="entry name" value="FlgF"/>
</dbReference>
<protein>
    <recommendedName>
        <fullName evidence="5 6">Flagellar basal-body rod protein FlgF</fullName>
    </recommendedName>
</protein>
<evidence type="ECO:0000313" key="11">
    <source>
        <dbReference type="Proteomes" id="UP000808146"/>
    </source>
</evidence>
<evidence type="ECO:0000256" key="4">
    <source>
        <dbReference type="ARBA" id="ARBA00038560"/>
    </source>
</evidence>
<dbReference type="InterPro" id="IPR010930">
    <property type="entry name" value="Flg_bb/hook_C_dom"/>
</dbReference>
<organism evidence="10 11">
    <name type="scientific">Candidatus Dechloromonas phosphorivorans</name>
    <dbReference type="NCBI Taxonomy" id="2899244"/>
    <lineage>
        <taxon>Bacteria</taxon>
        <taxon>Pseudomonadati</taxon>
        <taxon>Pseudomonadota</taxon>
        <taxon>Betaproteobacteria</taxon>
        <taxon>Rhodocyclales</taxon>
        <taxon>Azonexaceae</taxon>
        <taxon>Dechloromonas</taxon>
    </lineage>
</organism>
<evidence type="ECO:0000313" key="10">
    <source>
        <dbReference type="EMBL" id="MBK8891414.1"/>
    </source>
</evidence>
<dbReference type="InterPro" id="IPR020013">
    <property type="entry name" value="Flagellar_FlgE/F/G"/>
</dbReference>
<keyword evidence="3 6" id="KW-0975">Bacterial flagellum</keyword>
<proteinExistence type="inferred from homology"/>
<dbReference type="NCBIfam" id="TIGR03506">
    <property type="entry name" value="FlgEFG_subfam"/>
    <property type="match status" value="1"/>
</dbReference>
<evidence type="ECO:0000256" key="1">
    <source>
        <dbReference type="ARBA" id="ARBA00004117"/>
    </source>
</evidence>
<evidence type="ECO:0000256" key="6">
    <source>
        <dbReference type="RuleBase" id="RU362116"/>
    </source>
</evidence>
<keyword evidence="10" id="KW-0966">Cell projection</keyword>
<comment type="subcellular location">
    <subcellularLocation>
        <location evidence="1 6">Bacterial flagellum basal body</location>
    </subcellularLocation>
</comment>
<evidence type="ECO:0000256" key="3">
    <source>
        <dbReference type="ARBA" id="ARBA00023143"/>
    </source>
</evidence>
<dbReference type="InterPro" id="IPR037925">
    <property type="entry name" value="FlgE/F/G-like"/>
</dbReference>
<comment type="subunit">
    <text evidence="4 6">The basal body constitutes a major portion of the flagellar organelle and consists of five rings (E,L,P,S, and M) mounted on a central rod. The rod consists of about 26 subunits of FlgG in the distal portion, and FlgB, FlgC and FlgF are thought to build up the proximal portion of the rod with about 6 subunits each.</text>
</comment>
<dbReference type="Proteomes" id="UP000808146">
    <property type="component" value="Unassembled WGS sequence"/>
</dbReference>
<keyword evidence="10" id="KW-0282">Flagellum</keyword>
<dbReference type="Pfam" id="PF00460">
    <property type="entry name" value="Flg_bb_rod"/>
    <property type="match status" value="1"/>
</dbReference>
<evidence type="ECO:0000256" key="2">
    <source>
        <dbReference type="ARBA" id="ARBA00009677"/>
    </source>
</evidence>
<dbReference type="Pfam" id="PF22692">
    <property type="entry name" value="LlgE_F_G_D1"/>
    <property type="match status" value="1"/>
</dbReference>
<reference evidence="10" key="1">
    <citation type="submission" date="2020-10" db="EMBL/GenBank/DDBJ databases">
        <title>Connecting structure to function with the recovery of over 1000 high-quality activated sludge metagenome-assembled genomes encoding full-length rRNA genes using long-read sequencing.</title>
        <authorList>
            <person name="Singleton C.M."/>
            <person name="Petriglieri F."/>
            <person name="Kristensen J.M."/>
            <person name="Kirkegaard R.H."/>
            <person name="Michaelsen T.Y."/>
            <person name="Andersen M.H."/>
            <person name="Karst S.M."/>
            <person name="Dueholm M.S."/>
            <person name="Nielsen P.H."/>
            <person name="Albertsen M."/>
        </authorList>
    </citation>
    <scope>NUCLEOTIDE SEQUENCE</scope>
    <source>
        <strain evidence="10">OdNE_18-Q3-R46-58_BAT3C.305</strain>
    </source>
</reference>
<comment type="similarity">
    <text evidence="2 6">Belongs to the flagella basal body rod proteins family.</text>
</comment>
<evidence type="ECO:0000259" key="8">
    <source>
        <dbReference type="Pfam" id="PF06429"/>
    </source>
</evidence>
<comment type="caution">
    <text evidence="10">The sequence shown here is derived from an EMBL/GenBank/DDBJ whole genome shotgun (WGS) entry which is preliminary data.</text>
</comment>
<feature type="domain" description="Flagellar hook protein FlgE/F/G-like D1" evidence="9">
    <location>
        <begin position="81"/>
        <end position="146"/>
    </location>
</feature>
<sequence>MDRVIYVAMTGAKYLLSRQGNVAQNLANVSTTGYRAVENAFRAVPVVGEGLPTRTFVVDSTTGSNFAAGPVQTTGRDLDVAVQGAGWIAVQGGDGKEAYTRSGSLQVSTNGLLQTRSGLNVLGDGGPISIPPDSNITIARDGTVSVVSIIPPPTSVNEVGRIKLVNPDEKQLVRGGDGLFRLAKGGNAPADPVVALAGRALEGSNVSAVEEMMSMINLARQFDIQMQLLNNAQKNATQASQILNIRS</sequence>
<dbReference type="Pfam" id="PF06429">
    <property type="entry name" value="Flg_bbr_C"/>
    <property type="match status" value="1"/>
</dbReference>
<dbReference type="NCBIfam" id="TIGR02490">
    <property type="entry name" value="flgF"/>
    <property type="match status" value="1"/>
</dbReference>
<feature type="domain" description="Flagellar basal body rod protein N-terminal" evidence="7">
    <location>
        <begin position="5"/>
        <end position="35"/>
    </location>
</feature>
<dbReference type="PANTHER" id="PTHR30435:SF18">
    <property type="entry name" value="FLAGELLAR BASAL-BODY ROD PROTEIN FLGF"/>
    <property type="match status" value="1"/>
</dbReference>
<keyword evidence="10" id="KW-0969">Cilium</keyword>
<feature type="domain" description="Flagellar basal-body/hook protein C-terminal" evidence="8">
    <location>
        <begin position="200"/>
        <end position="242"/>
    </location>
</feature>
<evidence type="ECO:0000259" key="9">
    <source>
        <dbReference type="Pfam" id="PF22692"/>
    </source>
</evidence>
<accession>A0A9D7LQT0</accession>
<dbReference type="NCBIfam" id="NF009280">
    <property type="entry name" value="PRK12640.1"/>
    <property type="match status" value="1"/>
</dbReference>
<dbReference type="EMBL" id="JADKBR010000017">
    <property type="protein sequence ID" value="MBK8891414.1"/>
    <property type="molecule type" value="Genomic_DNA"/>
</dbReference>
<evidence type="ECO:0000259" key="7">
    <source>
        <dbReference type="Pfam" id="PF00460"/>
    </source>
</evidence>
<dbReference type="GO" id="GO:0071978">
    <property type="term" value="P:bacterial-type flagellum-dependent swarming motility"/>
    <property type="evidence" value="ECO:0007669"/>
    <property type="project" value="TreeGrafter"/>
</dbReference>
<name>A0A9D7LQT0_9RHOO</name>
<dbReference type="SUPFAM" id="SSF117143">
    <property type="entry name" value="Flagellar hook protein flgE"/>
    <property type="match status" value="1"/>
</dbReference>
<gene>
    <name evidence="10" type="primary">flgF</name>
    <name evidence="10" type="ORF">IPN75_14135</name>
</gene>
<dbReference type="InterPro" id="IPR053967">
    <property type="entry name" value="LlgE_F_G-like_D1"/>
</dbReference>